<feature type="domain" description="Enoyl reductase (ER)" evidence="6">
    <location>
        <begin position="9"/>
        <end position="338"/>
    </location>
</feature>
<keyword evidence="5" id="KW-0560">Oxidoreductase</keyword>
<keyword evidence="4" id="KW-0862">Zinc</keyword>
<dbReference type="Gene3D" id="3.40.50.720">
    <property type="entry name" value="NAD(P)-binding Rossmann-like Domain"/>
    <property type="match status" value="1"/>
</dbReference>
<dbReference type="AlphaFoldDB" id="A0A540VCW5"/>
<evidence type="ECO:0000256" key="2">
    <source>
        <dbReference type="ARBA" id="ARBA00008072"/>
    </source>
</evidence>
<dbReference type="SUPFAM" id="SSF51735">
    <property type="entry name" value="NAD(P)-binding Rossmann-fold domains"/>
    <property type="match status" value="1"/>
</dbReference>
<keyword evidence="8" id="KW-1185">Reference proteome</keyword>
<reference evidence="7 8" key="1">
    <citation type="submission" date="2019-06" db="EMBL/GenBank/DDBJ databases">
        <title>Genome sequence of Litorilinea aerophila BAA-2444.</title>
        <authorList>
            <person name="Maclea K.S."/>
            <person name="Maurais E.G."/>
            <person name="Iannazzi L.C."/>
        </authorList>
    </citation>
    <scope>NUCLEOTIDE SEQUENCE [LARGE SCALE GENOMIC DNA]</scope>
    <source>
        <strain evidence="7 8">ATCC BAA-2444</strain>
    </source>
</reference>
<dbReference type="InterPro" id="IPR036291">
    <property type="entry name" value="NAD(P)-bd_dom_sf"/>
</dbReference>
<dbReference type="PANTHER" id="PTHR43350">
    <property type="entry name" value="NAD-DEPENDENT ALCOHOL DEHYDROGENASE"/>
    <property type="match status" value="1"/>
</dbReference>
<accession>A0A540VCW5</accession>
<dbReference type="SMART" id="SM00829">
    <property type="entry name" value="PKS_ER"/>
    <property type="match status" value="1"/>
</dbReference>
<evidence type="ECO:0000259" key="6">
    <source>
        <dbReference type="SMART" id="SM00829"/>
    </source>
</evidence>
<dbReference type="InterPro" id="IPR011032">
    <property type="entry name" value="GroES-like_sf"/>
</dbReference>
<dbReference type="OrthoDB" id="9769198at2"/>
<dbReference type="Pfam" id="PF00107">
    <property type="entry name" value="ADH_zinc_N"/>
    <property type="match status" value="1"/>
</dbReference>
<protein>
    <submittedName>
        <fullName evidence="7">Zinc-binding alcohol dehydrogenase</fullName>
    </submittedName>
</protein>
<evidence type="ECO:0000313" key="8">
    <source>
        <dbReference type="Proteomes" id="UP000317371"/>
    </source>
</evidence>
<dbReference type="CDD" id="cd08255">
    <property type="entry name" value="2-desacetyl-2-hydroxyethyl_bacteriochlorophyllide_like"/>
    <property type="match status" value="1"/>
</dbReference>
<organism evidence="7 8">
    <name type="scientific">Litorilinea aerophila</name>
    <dbReference type="NCBI Taxonomy" id="1204385"/>
    <lineage>
        <taxon>Bacteria</taxon>
        <taxon>Bacillati</taxon>
        <taxon>Chloroflexota</taxon>
        <taxon>Caldilineae</taxon>
        <taxon>Caldilineales</taxon>
        <taxon>Caldilineaceae</taxon>
        <taxon>Litorilinea</taxon>
    </lineage>
</organism>
<dbReference type="InterPro" id="IPR013154">
    <property type="entry name" value="ADH-like_N"/>
</dbReference>
<sequence>MPAELIAPARETVAFRQVERLPLGNGQVRVRSLYGAAKHGTEMALFKGYANSRGRYDPAWQVFMPDEPGVRYPVALGNMCVGEVIEVGPGVTRLQVGDRVFHYGPFRTEHVWPETVRVLPEGVPWQAAVCLDPADFALGAVRDGHVRIGDAVAVFGLGAIGLMAVQLAKRAGAYPVIAIDPIPLRREVAQSLGADLTLDPTACDAGLEIRRATGRRGADVCIEYSGSHLALQAALRGVAYLGTVVAGAWPGSYPAGLDLGAEAHMNRPRIIFSRACSEPNPDHPNWDEGRLMEVAWRLLSTGALQAEAIVQPVVPFSVLLEAYPKIATEPERTIKLGVVFDDKE</sequence>
<dbReference type="PANTHER" id="PTHR43350:SF19">
    <property type="entry name" value="D-GULOSIDE 3-DEHYDROGENASE"/>
    <property type="match status" value="1"/>
</dbReference>
<dbReference type="InterPro" id="IPR013149">
    <property type="entry name" value="ADH-like_C"/>
</dbReference>
<dbReference type="SUPFAM" id="SSF50129">
    <property type="entry name" value="GroES-like"/>
    <property type="match status" value="1"/>
</dbReference>
<comment type="cofactor">
    <cofactor evidence="1">
        <name>Zn(2+)</name>
        <dbReference type="ChEBI" id="CHEBI:29105"/>
    </cofactor>
</comment>
<dbReference type="InParanoid" id="A0A540VCW5"/>
<dbReference type="EMBL" id="VIGC01000022">
    <property type="protein sequence ID" value="TQE94610.1"/>
    <property type="molecule type" value="Genomic_DNA"/>
</dbReference>
<dbReference type="RefSeq" id="WP_141611181.1">
    <property type="nucleotide sequence ID" value="NZ_VIGC02000022.1"/>
</dbReference>
<name>A0A540VCW5_9CHLR</name>
<dbReference type="InterPro" id="IPR020843">
    <property type="entry name" value="ER"/>
</dbReference>
<evidence type="ECO:0000313" key="7">
    <source>
        <dbReference type="EMBL" id="TQE94610.1"/>
    </source>
</evidence>
<dbReference type="Gene3D" id="3.90.180.10">
    <property type="entry name" value="Medium-chain alcohol dehydrogenases, catalytic domain"/>
    <property type="match status" value="2"/>
</dbReference>
<evidence type="ECO:0000256" key="1">
    <source>
        <dbReference type="ARBA" id="ARBA00001947"/>
    </source>
</evidence>
<evidence type="ECO:0000256" key="3">
    <source>
        <dbReference type="ARBA" id="ARBA00022723"/>
    </source>
</evidence>
<gene>
    <name evidence="7" type="ORF">FKZ61_16140</name>
</gene>
<dbReference type="Proteomes" id="UP000317371">
    <property type="component" value="Unassembled WGS sequence"/>
</dbReference>
<comment type="caution">
    <text evidence="7">The sequence shown here is derived from an EMBL/GenBank/DDBJ whole genome shotgun (WGS) entry which is preliminary data.</text>
</comment>
<comment type="similarity">
    <text evidence="2">Belongs to the zinc-containing alcohol dehydrogenase family.</text>
</comment>
<proteinExistence type="inferred from homology"/>
<dbReference type="GO" id="GO:0016491">
    <property type="term" value="F:oxidoreductase activity"/>
    <property type="evidence" value="ECO:0007669"/>
    <property type="project" value="UniProtKB-KW"/>
</dbReference>
<dbReference type="GO" id="GO:0046872">
    <property type="term" value="F:metal ion binding"/>
    <property type="evidence" value="ECO:0007669"/>
    <property type="project" value="UniProtKB-KW"/>
</dbReference>
<dbReference type="Pfam" id="PF08240">
    <property type="entry name" value="ADH_N"/>
    <property type="match status" value="1"/>
</dbReference>
<keyword evidence="3" id="KW-0479">Metal-binding</keyword>
<evidence type="ECO:0000256" key="4">
    <source>
        <dbReference type="ARBA" id="ARBA00022833"/>
    </source>
</evidence>
<evidence type="ECO:0000256" key="5">
    <source>
        <dbReference type="ARBA" id="ARBA00023002"/>
    </source>
</evidence>